<dbReference type="InterPro" id="IPR006597">
    <property type="entry name" value="Sel1-like"/>
</dbReference>
<dbReference type="Gene3D" id="1.25.40.10">
    <property type="entry name" value="Tetratricopeptide repeat domain"/>
    <property type="match status" value="1"/>
</dbReference>
<dbReference type="InterPro" id="IPR050767">
    <property type="entry name" value="Sel1_AlgK"/>
</dbReference>
<dbReference type="SUPFAM" id="SSF81901">
    <property type="entry name" value="HCP-like"/>
    <property type="match status" value="1"/>
</dbReference>
<dbReference type="Proteomes" id="UP001597061">
    <property type="component" value="Unassembled WGS sequence"/>
</dbReference>
<name>A0ABW3JH21_9FLAO</name>
<dbReference type="PANTHER" id="PTHR11102:SF160">
    <property type="entry name" value="ERAD-ASSOCIATED E3 UBIQUITIN-PROTEIN LIGASE COMPONENT HRD3"/>
    <property type="match status" value="1"/>
</dbReference>
<evidence type="ECO:0008006" key="4">
    <source>
        <dbReference type="Google" id="ProtNLM"/>
    </source>
</evidence>
<evidence type="ECO:0000256" key="1">
    <source>
        <dbReference type="SAM" id="SignalP"/>
    </source>
</evidence>
<keyword evidence="3" id="KW-1185">Reference proteome</keyword>
<gene>
    <name evidence="2" type="ORF">ACFQ1R_06765</name>
</gene>
<dbReference type="PANTHER" id="PTHR11102">
    <property type="entry name" value="SEL-1-LIKE PROTEIN"/>
    <property type="match status" value="1"/>
</dbReference>
<proteinExistence type="predicted"/>
<dbReference type="Pfam" id="PF08238">
    <property type="entry name" value="Sel1"/>
    <property type="match status" value="4"/>
</dbReference>
<sequence>MKKFMYLFFHFSLVVFALNAQEDCEKNLEKANSILLKKSPFGQQNTLFALVEPCALQGDAKAENYLGMFYLNGIQTKKDINKAFYYISSAAHKAYPEAQYNLGRLYKYGMGCELSFAKAMEWFEKATENGSQRAAYTLGYMYFKGYGVTQDYQKAVYWFNQSTDVMAVHFLGLCYYLGYGVPADENKALEFLLNNNTVNSKTLAKYIQAQQKEKNEVAIEATMQTNIEVDSTYIQPEVISEINIETYQETLTKEMVAGEWIGKLVQYDWSGKTIERIVPISINFDASGNTAIGIKASINGQEKTASAQWQDGNIYIDTNLSFAMDRLYPDNPNELSLDYTVFTLVLQQKELLGTTYLTGTVDTFIESWTEYGQPMSLVLRPKDSVDALDTEILEALAAQENQFIKLYPVPFNNSLTVQYQLETASEVFVELVGLHTAQHISILPNTTQQAGEYTYTIPIDSSLPEGYYVVRIIAGNQIYTRMIVKSN</sequence>
<reference evidence="3" key="1">
    <citation type="journal article" date="2019" name="Int. J. Syst. Evol. Microbiol.">
        <title>The Global Catalogue of Microorganisms (GCM) 10K type strain sequencing project: providing services to taxonomists for standard genome sequencing and annotation.</title>
        <authorList>
            <consortium name="The Broad Institute Genomics Platform"/>
            <consortium name="The Broad Institute Genome Sequencing Center for Infectious Disease"/>
            <person name="Wu L."/>
            <person name="Ma J."/>
        </authorList>
    </citation>
    <scope>NUCLEOTIDE SEQUENCE [LARGE SCALE GENOMIC DNA]</scope>
    <source>
        <strain evidence="3">CCUG 62414</strain>
    </source>
</reference>
<feature type="chain" id="PRO_5045575634" description="Secretion system C-terminal sorting domain-containing protein" evidence="1">
    <location>
        <begin position="21"/>
        <end position="487"/>
    </location>
</feature>
<dbReference type="RefSeq" id="WP_379925378.1">
    <property type="nucleotide sequence ID" value="NZ_JBHTJI010000001.1"/>
</dbReference>
<accession>A0ABW3JH21</accession>
<organism evidence="2 3">
    <name type="scientific">Mariniflexile jejuense</name>
    <dbReference type="NCBI Taxonomy" id="1173582"/>
    <lineage>
        <taxon>Bacteria</taxon>
        <taxon>Pseudomonadati</taxon>
        <taxon>Bacteroidota</taxon>
        <taxon>Flavobacteriia</taxon>
        <taxon>Flavobacteriales</taxon>
        <taxon>Flavobacteriaceae</taxon>
        <taxon>Mariniflexile</taxon>
    </lineage>
</organism>
<keyword evidence="1" id="KW-0732">Signal</keyword>
<evidence type="ECO:0000313" key="2">
    <source>
        <dbReference type="EMBL" id="MFD0989790.1"/>
    </source>
</evidence>
<evidence type="ECO:0000313" key="3">
    <source>
        <dbReference type="Proteomes" id="UP001597061"/>
    </source>
</evidence>
<dbReference type="InterPro" id="IPR011990">
    <property type="entry name" value="TPR-like_helical_dom_sf"/>
</dbReference>
<comment type="caution">
    <text evidence="2">The sequence shown here is derived from an EMBL/GenBank/DDBJ whole genome shotgun (WGS) entry which is preliminary data.</text>
</comment>
<feature type="signal peptide" evidence="1">
    <location>
        <begin position="1"/>
        <end position="20"/>
    </location>
</feature>
<protein>
    <recommendedName>
        <fullName evidence="4">Secretion system C-terminal sorting domain-containing protein</fullName>
    </recommendedName>
</protein>
<dbReference type="SMART" id="SM00671">
    <property type="entry name" value="SEL1"/>
    <property type="match status" value="4"/>
</dbReference>
<dbReference type="EMBL" id="JBHTJI010000001">
    <property type="protein sequence ID" value="MFD0989790.1"/>
    <property type="molecule type" value="Genomic_DNA"/>
</dbReference>